<name>A0A2R8AWM9_9RHOB</name>
<sequence length="378" mass="39672">MSKSKDAFRTISEVADWLDTPAHVLRFWESKFTQVKPVKRAGGRRYYRPADMMLLGGLKKLLHEDGLTIKGAQKVLREQGVKYVSGLSQPVDPEDDTLNADLDQFAEAPFVEVEAEPERETVVPFAKPAVPARPPLEAAAPAEQPADDPTQTNEEAQVAATDAGDAPAPNAPAPLEAAAPQHTPQPEDEAQQSDEVQAGTPDPVAETAPDIAEPAGNTPDPEAETAAHVAQQDDSSEPVTFNDSEPSLPFDLPEFTRPAARGTPAEDQVVDPTDAAPAETDSPVPVSVSDPAPAQSTPEPMAEAVPEPESPAAPKAPIAAEAAPTVPAPADLSALKSTRGPLPLALKIAALRGDNPSDLATAIQALRQAATQLAQPHQ</sequence>
<dbReference type="SUPFAM" id="SSF46955">
    <property type="entry name" value="Putative DNA-binding domain"/>
    <property type="match status" value="1"/>
</dbReference>
<protein>
    <recommendedName>
        <fullName evidence="2">HTH merR-type domain-containing protein</fullName>
    </recommendedName>
</protein>
<evidence type="ECO:0000256" key="1">
    <source>
        <dbReference type="SAM" id="MobiDB-lite"/>
    </source>
</evidence>
<dbReference type="GO" id="GO:0006355">
    <property type="term" value="P:regulation of DNA-templated transcription"/>
    <property type="evidence" value="ECO:0007669"/>
    <property type="project" value="InterPro"/>
</dbReference>
<accession>A0A2R8AWM9</accession>
<reference evidence="4" key="1">
    <citation type="submission" date="2018-03" db="EMBL/GenBank/DDBJ databases">
        <authorList>
            <person name="Rodrigo-Torres L."/>
            <person name="Arahal R. D."/>
            <person name="Lucena T."/>
        </authorList>
    </citation>
    <scope>NUCLEOTIDE SEQUENCE [LARGE SCALE GENOMIC DNA]</scope>
    <source>
        <strain evidence="4">CECT 8871</strain>
    </source>
</reference>
<dbReference type="RefSeq" id="WP_245897829.1">
    <property type="nucleotide sequence ID" value="NZ_OMOJ01000003.1"/>
</dbReference>
<dbReference type="SMART" id="SM00422">
    <property type="entry name" value="HTH_MERR"/>
    <property type="match status" value="1"/>
</dbReference>
<dbReference type="CDD" id="cd04765">
    <property type="entry name" value="HTH_MlrA-like_sg2"/>
    <property type="match status" value="1"/>
</dbReference>
<dbReference type="InterPro" id="IPR000551">
    <property type="entry name" value="MerR-type_HTH_dom"/>
</dbReference>
<evidence type="ECO:0000313" key="4">
    <source>
        <dbReference type="Proteomes" id="UP000244904"/>
    </source>
</evidence>
<organism evidence="3 4">
    <name type="scientific">Pseudoprimorskyibacter insulae</name>
    <dbReference type="NCBI Taxonomy" id="1695997"/>
    <lineage>
        <taxon>Bacteria</taxon>
        <taxon>Pseudomonadati</taxon>
        <taxon>Pseudomonadota</taxon>
        <taxon>Alphaproteobacteria</taxon>
        <taxon>Rhodobacterales</taxon>
        <taxon>Paracoccaceae</taxon>
        <taxon>Pseudoprimorskyibacter</taxon>
    </lineage>
</organism>
<dbReference type="Proteomes" id="UP000244904">
    <property type="component" value="Unassembled WGS sequence"/>
</dbReference>
<dbReference type="Gene3D" id="1.10.1660.10">
    <property type="match status" value="1"/>
</dbReference>
<dbReference type="GO" id="GO:0003677">
    <property type="term" value="F:DNA binding"/>
    <property type="evidence" value="ECO:0007669"/>
    <property type="project" value="InterPro"/>
</dbReference>
<feature type="domain" description="HTH merR-type" evidence="2">
    <location>
        <begin position="10"/>
        <end position="79"/>
    </location>
</feature>
<feature type="compositionally biased region" description="Low complexity" evidence="1">
    <location>
        <begin position="281"/>
        <end position="324"/>
    </location>
</feature>
<feature type="compositionally biased region" description="Low complexity" evidence="1">
    <location>
        <begin position="156"/>
        <end position="180"/>
    </location>
</feature>
<keyword evidence="4" id="KW-1185">Reference proteome</keyword>
<feature type="compositionally biased region" description="Low complexity" evidence="1">
    <location>
        <begin position="138"/>
        <end position="149"/>
    </location>
</feature>
<proteinExistence type="predicted"/>
<dbReference type="Pfam" id="PF13411">
    <property type="entry name" value="MerR_1"/>
    <property type="match status" value="1"/>
</dbReference>
<evidence type="ECO:0000259" key="2">
    <source>
        <dbReference type="SMART" id="SM00422"/>
    </source>
</evidence>
<evidence type="ECO:0000313" key="3">
    <source>
        <dbReference type="EMBL" id="SPF80337.1"/>
    </source>
</evidence>
<dbReference type="AlphaFoldDB" id="A0A2R8AWM9"/>
<gene>
    <name evidence="3" type="ORF">PRI8871_02141</name>
</gene>
<dbReference type="EMBL" id="OMOJ01000003">
    <property type="protein sequence ID" value="SPF80337.1"/>
    <property type="molecule type" value="Genomic_DNA"/>
</dbReference>
<feature type="region of interest" description="Disordered" evidence="1">
    <location>
        <begin position="138"/>
        <end position="324"/>
    </location>
</feature>
<dbReference type="InterPro" id="IPR009061">
    <property type="entry name" value="DNA-bd_dom_put_sf"/>
</dbReference>